<dbReference type="RefSeq" id="WP_147144875.1">
    <property type="nucleotide sequence ID" value="NZ_BJXN01000001.1"/>
</dbReference>
<dbReference type="Proteomes" id="UP000321827">
    <property type="component" value="Unassembled WGS sequence"/>
</dbReference>
<dbReference type="PIRSF" id="PIRSF000090">
    <property type="entry name" value="Beta-ETF"/>
    <property type="match status" value="1"/>
</dbReference>
<evidence type="ECO:0000313" key="7">
    <source>
        <dbReference type="Proteomes" id="UP000321827"/>
    </source>
</evidence>
<dbReference type="PANTHER" id="PTHR21294:SF8">
    <property type="entry name" value="ELECTRON TRANSFER FLAVOPROTEIN SUBUNIT BETA"/>
    <property type="match status" value="1"/>
</dbReference>
<dbReference type="PANTHER" id="PTHR21294">
    <property type="entry name" value="ELECTRON TRANSFER FLAVOPROTEIN BETA-SUBUNIT"/>
    <property type="match status" value="1"/>
</dbReference>
<comment type="similarity">
    <text evidence="1">Belongs to the ETF beta-subunit/FixA family.</text>
</comment>
<comment type="caution">
    <text evidence="6">The sequence shown here is derived from an EMBL/GenBank/DDBJ whole genome shotgun (WGS) entry which is preliminary data.</text>
</comment>
<dbReference type="InterPro" id="IPR014730">
    <property type="entry name" value="ETF_a/b_N"/>
</dbReference>
<dbReference type="InterPro" id="IPR014729">
    <property type="entry name" value="Rossmann-like_a/b/a_fold"/>
</dbReference>
<dbReference type="EMBL" id="BJXN01000001">
    <property type="protein sequence ID" value="GEM88748.1"/>
    <property type="molecule type" value="Genomic_DNA"/>
</dbReference>
<proteinExistence type="inferred from homology"/>
<protein>
    <recommendedName>
        <fullName evidence="2">Electron transfer flavoprotein subunit beta</fullName>
    </recommendedName>
</protein>
<dbReference type="GO" id="GO:0009055">
    <property type="term" value="F:electron transfer activity"/>
    <property type="evidence" value="ECO:0007669"/>
    <property type="project" value="InterPro"/>
</dbReference>
<dbReference type="AlphaFoldDB" id="A0A511RGH5"/>
<evidence type="ECO:0000256" key="2">
    <source>
        <dbReference type="ARBA" id="ARBA00016797"/>
    </source>
</evidence>
<feature type="domain" description="Electron transfer flavoprotein alpha/beta-subunit N-terminal" evidence="5">
    <location>
        <begin position="21"/>
        <end position="208"/>
    </location>
</feature>
<evidence type="ECO:0000259" key="5">
    <source>
        <dbReference type="SMART" id="SM00893"/>
    </source>
</evidence>
<dbReference type="OrthoDB" id="9804960at2"/>
<evidence type="ECO:0000313" key="6">
    <source>
        <dbReference type="EMBL" id="GEM88748.1"/>
    </source>
</evidence>
<keyword evidence="3" id="KW-0813">Transport</keyword>
<evidence type="ECO:0000256" key="3">
    <source>
        <dbReference type="ARBA" id="ARBA00022448"/>
    </source>
</evidence>
<dbReference type="SMART" id="SM00893">
    <property type="entry name" value="ETF"/>
    <property type="match status" value="1"/>
</dbReference>
<dbReference type="InterPro" id="IPR012255">
    <property type="entry name" value="ETF_b"/>
</dbReference>
<accession>A0A511RGH5</accession>
<gene>
    <name evidence="6" type="ORF">ODE01S_01820</name>
</gene>
<dbReference type="InterPro" id="IPR033948">
    <property type="entry name" value="ETF_beta_N"/>
</dbReference>
<name>A0A511RGH5_9DEIN</name>
<dbReference type="SUPFAM" id="SSF52402">
    <property type="entry name" value="Adenine nucleotide alpha hydrolases-like"/>
    <property type="match status" value="1"/>
</dbReference>
<organism evidence="6 7">
    <name type="scientific">Oceanithermus desulfurans NBRC 100063</name>
    <dbReference type="NCBI Taxonomy" id="1227550"/>
    <lineage>
        <taxon>Bacteria</taxon>
        <taxon>Thermotogati</taxon>
        <taxon>Deinococcota</taxon>
        <taxon>Deinococci</taxon>
        <taxon>Thermales</taxon>
        <taxon>Thermaceae</taxon>
        <taxon>Oceanithermus</taxon>
    </lineage>
</organism>
<dbReference type="Gene3D" id="3.40.50.620">
    <property type="entry name" value="HUPs"/>
    <property type="match status" value="1"/>
</dbReference>
<evidence type="ECO:0000256" key="1">
    <source>
        <dbReference type="ARBA" id="ARBA00007557"/>
    </source>
</evidence>
<dbReference type="CDD" id="cd01714">
    <property type="entry name" value="ETF_beta"/>
    <property type="match status" value="1"/>
</dbReference>
<keyword evidence="4" id="KW-0249">Electron transport</keyword>
<reference evidence="6 7" key="1">
    <citation type="submission" date="2019-07" db="EMBL/GenBank/DDBJ databases">
        <title>Whole genome shotgun sequence of Oceanithermus desulfurans NBRC 100063.</title>
        <authorList>
            <person name="Hosoyama A."/>
            <person name="Uohara A."/>
            <person name="Ohji S."/>
            <person name="Ichikawa N."/>
        </authorList>
    </citation>
    <scope>NUCLEOTIDE SEQUENCE [LARGE SCALE GENOMIC DNA]</scope>
    <source>
        <strain evidence="6 7">NBRC 100063</strain>
    </source>
</reference>
<dbReference type="Pfam" id="PF01012">
    <property type="entry name" value="ETF"/>
    <property type="match status" value="1"/>
</dbReference>
<sequence length="252" mass="26892">MKYVAIIRQVPDGESKIKVDGGRVNLEGATLILDQMDEYAVEQIIRLKEAHGGEAVVVAFGPERTEEAMRTALAMGANRGVLVTAEGYVDPVTQAGALAKVLAEEAPDAVFTGGQQADWDSQALGAAVAEALGWPSVTWTTAFELEDGHAKATHDLDEGAEVVRVALPAVFTTQQGLNEPRYPTLPGIMKAKKKEIKKIDAAELGVSGSKVEILEQTIMELERKGKIIDGTKEPAAAAAELIKLLHEEAKVL</sequence>
<evidence type="ECO:0000256" key="4">
    <source>
        <dbReference type="ARBA" id="ARBA00022982"/>
    </source>
</evidence>